<feature type="domain" description="TMC" evidence="8">
    <location>
        <begin position="490"/>
        <end position="600"/>
    </location>
</feature>
<accession>A0ABN9M7E6</accession>
<reference evidence="9" key="1">
    <citation type="submission" date="2023-07" db="EMBL/GenBank/DDBJ databases">
        <authorList>
            <person name="Stuckert A."/>
        </authorList>
    </citation>
    <scope>NUCLEOTIDE SEQUENCE</scope>
</reference>
<feature type="transmembrane region" description="Helical" evidence="6">
    <location>
        <begin position="661"/>
        <end position="685"/>
    </location>
</feature>
<dbReference type="Pfam" id="PF07810">
    <property type="entry name" value="TMC"/>
    <property type="match status" value="1"/>
</dbReference>
<dbReference type="Proteomes" id="UP001176940">
    <property type="component" value="Unassembled WGS sequence"/>
</dbReference>
<dbReference type="PANTHER" id="PTHR23302">
    <property type="entry name" value="TRANSMEMBRANE CHANNEL-RELATED"/>
    <property type="match status" value="1"/>
</dbReference>
<evidence type="ECO:0000256" key="4">
    <source>
        <dbReference type="ARBA" id="ARBA00022989"/>
    </source>
</evidence>
<gene>
    <name evidence="9" type="ORF">RIMI_LOCUS17222337</name>
</gene>
<evidence type="ECO:0000256" key="5">
    <source>
        <dbReference type="ARBA" id="ARBA00023136"/>
    </source>
</evidence>
<keyword evidence="10" id="KW-1185">Reference proteome</keyword>
<evidence type="ECO:0000313" key="9">
    <source>
        <dbReference type="EMBL" id="CAJ0960330.1"/>
    </source>
</evidence>
<evidence type="ECO:0000256" key="3">
    <source>
        <dbReference type="ARBA" id="ARBA00022692"/>
    </source>
</evidence>
<feature type="transmembrane region" description="Helical" evidence="6">
    <location>
        <begin position="499"/>
        <end position="517"/>
    </location>
</feature>
<feature type="transmembrane region" description="Helical" evidence="6">
    <location>
        <begin position="351"/>
        <end position="372"/>
    </location>
</feature>
<feature type="transmembrane region" description="Helical" evidence="6">
    <location>
        <begin position="604"/>
        <end position="623"/>
    </location>
</feature>
<evidence type="ECO:0000256" key="1">
    <source>
        <dbReference type="ARBA" id="ARBA00004141"/>
    </source>
</evidence>
<dbReference type="InterPro" id="IPR038900">
    <property type="entry name" value="TMC"/>
</dbReference>
<evidence type="ECO:0000256" key="6">
    <source>
        <dbReference type="RuleBase" id="RU310713"/>
    </source>
</evidence>
<keyword evidence="3 6" id="KW-0812">Transmembrane</keyword>
<feature type="transmembrane region" description="Helical" evidence="6">
    <location>
        <begin position="258"/>
        <end position="277"/>
    </location>
</feature>
<keyword evidence="4 6" id="KW-1133">Transmembrane helix</keyword>
<evidence type="ECO:0000259" key="8">
    <source>
        <dbReference type="Pfam" id="PF07810"/>
    </source>
</evidence>
<feature type="region of interest" description="Disordered" evidence="7">
    <location>
        <begin position="1"/>
        <end position="26"/>
    </location>
</feature>
<evidence type="ECO:0000313" key="10">
    <source>
        <dbReference type="Proteomes" id="UP001176940"/>
    </source>
</evidence>
<sequence>MMWKTDEPPESSLRYRGPEQQTWDETFPPTRENVLEDKWVDLWLQDENKPIKDLYCSMQKKREIRKKQERKIAKKTGWESWREERRRSSRKFKSVTSGGLQYLVLWKGTLQTIGGQFGTGIQSYFSFLRFLVLMNFVTFLLVAGFIVVPNIVFNESGLGQTVIVSNGSDVCFYKYNPNPQGLERFYIFIMDILMGTRIKDTDFGVTSRIPPGNSCHVEAKRQRRCEMNGGFYGVHVHVYGYYKNTSVNLVAFSYNIPLAYLVTTLIYFLLSLFWIVIRSVQGFKQSLVTEDSSMTNYTHKVLAGWDFCIKDEKIIKLKQRSIRYELKVDLEEAEMKRLHAQRTMKQRIGIYSLRIFINFIVVALICGAFYCIYRSTQESQKLLELNAVKGNFVLELLAGYLPSMVITAANFLLPLFFNISIKWEKYILSVEIRLTLFRCVFLRLASLGMLLYSLWNNITCGDTENKTPCDRCGYNYVDNKELLKQFFFFCWETRVGQEMYKLLIFDFLTVLVMILLVDFPRRMIVDCCSCKPVQLWGQQEFVVPQFVLDIIYGQTVCWIGTFFCPFLPLLNTIKYFIIFYMKKLTLFSNCKPADRTFRASSANFFFLLLLLLGLAISWVPVLYSMFGMTPSKVCGPFRNQVHIWDTISASVQTLPEVAKEFFQFIGSQAFVIPLFFLSCIVLFYLMALGSSYGKLVNRLKEQLQMVR</sequence>
<comment type="similarity">
    <text evidence="2 6">Belongs to the TMC family.</text>
</comment>
<feature type="transmembrane region" description="Helical" evidence="6">
    <location>
        <begin position="392"/>
        <end position="413"/>
    </location>
</feature>
<keyword evidence="5 6" id="KW-0472">Membrane</keyword>
<comment type="caution">
    <text evidence="9">The sequence shown here is derived from an EMBL/GenBank/DDBJ whole genome shotgun (WGS) entry which is preliminary data.</text>
</comment>
<evidence type="ECO:0000256" key="2">
    <source>
        <dbReference type="ARBA" id="ARBA00006510"/>
    </source>
</evidence>
<evidence type="ECO:0000256" key="7">
    <source>
        <dbReference type="SAM" id="MobiDB-lite"/>
    </source>
</evidence>
<dbReference type="EMBL" id="CAUEEQ010049756">
    <property type="protein sequence ID" value="CAJ0960330.1"/>
    <property type="molecule type" value="Genomic_DNA"/>
</dbReference>
<dbReference type="InterPro" id="IPR012496">
    <property type="entry name" value="TMC_dom"/>
</dbReference>
<comment type="subcellular location">
    <subcellularLocation>
        <location evidence="1 6">Membrane</location>
        <topology evidence="1 6">Multi-pass membrane protein</topology>
    </subcellularLocation>
</comment>
<proteinExistence type="inferred from homology"/>
<protein>
    <recommendedName>
        <fullName evidence="6">Transmembrane channel-like protein</fullName>
    </recommendedName>
</protein>
<feature type="transmembrane region" description="Helical" evidence="6">
    <location>
        <begin position="130"/>
        <end position="152"/>
    </location>
</feature>
<organism evidence="9 10">
    <name type="scientific">Ranitomeya imitator</name>
    <name type="common">mimic poison frog</name>
    <dbReference type="NCBI Taxonomy" id="111125"/>
    <lineage>
        <taxon>Eukaryota</taxon>
        <taxon>Metazoa</taxon>
        <taxon>Chordata</taxon>
        <taxon>Craniata</taxon>
        <taxon>Vertebrata</taxon>
        <taxon>Euteleostomi</taxon>
        <taxon>Amphibia</taxon>
        <taxon>Batrachia</taxon>
        <taxon>Anura</taxon>
        <taxon>Neobatrachia</taxon>
        <taxon>Hyloidea</taxon>
        <taxon>Dendrobatidae</taxon>
        <taxon>Dendrobatinae</taxon>
        <taxon>Ranitomeya</taxon>
    </lineage>
</organism>
<dbReference type="PANTHER" id="PTHR23302:SF45">
    <property type="entry name" value="TRANSMEMBRANE CHANNEL-LIKE PROTEIN 4"/>
    <property type="match status" value="1"/>
</dbReference>
<name>A0ABN9M7E6_9NEOB</name>